<dbReference type="AlphaFoldDB" id="A0A1C4BYU0"/>
<name>A0A1C4BYU0_9BACT</name>
<dbReference type="NCBIfam" id="TIGR03519">
    <property type="entry name" value="T9SS_PorP_fam"/>
    <property type="match status" value="1"/>
</dbReference>
<organism evidence="1 2">
    <name type="scientific">Chitinophaga costaii</name>
    <dbReference type="NCBI Taxonomy" id="1335309"/>
    <lineage>
        <taxon>Bacteria</taxon>
        <taxon>Pseudomonadati</taxon>
        <taxon>Bacteroidota</taxon>
        <taxon>Chitinophagia</taxon>
        <taxon>Chitinophagales</taxon>
        <taxon>Chitinophagaceae</taxon>
        <taxon>Chitinophaga</taxon>
    </lineage>
</organism>
<dbReference type="Proteomes" id="UP000242818">
    <property type="component" value="Unassembled WGS sequence"/>
</dbReference>
<sequence length="340" mass="37498">MKALVQFLAGLGVMLIAVLPLSAQDLHFSQFYNSPLLTNPANTGFIPDGNYRLGVNYRDQWSSIPVPYKTMSAFGDFQLLRDRLEYGWLGVGGVILRDVAGAGDLTSTKAYGSIAYHQLLGQSSLLSLGFNGGIANKHVDITKLTFGDQWNGQFFDAAVPTAEPIQNNHVNYFDLQVGMNYAYFPTENIYVNVGVSVQHLNHPRESFYNTDNEIARRYIGFLNASIKLSDKVIVNPGGYYSWQTKSTELVLGANVAYNLSGDGVQQLYGGAYFRAHDAAILMVGYQLQQVKLNFSYDVTTSSLAVNNGRQGAYEIGLVYTGLYTNRSFSSARRSTICPSF</sequence>
<dbReference type="OrthoDB" id="1186563at2"/>
<gene>
    <name evidence="1" type="ORF">GA0116948_103316</name>
</gene>
<dbReference type="EMBL" id="FMAR01000003">
    <property type="protein sequence ID" value="SCC11995.1"/>
    <property type="molecule type" value="Genomic_DNA"/>
</dbReference>
<dbReference type="Pfam" id="PF11751">
    <property type="entry name" value="PorP_SprF"/>
    <property type="match status" value="1"/>
</dbReference>
<protein>
    <submittedName>
        <fullName evidence="1">Type IX secretion system membrane protein, PorP/SprF family</fullName>
    </submittedName>
</protein>
<dbReference type="RefSeq" id="WP_089710350.1">
    <property type="nucleotide sequence ID" value="NZ_FMAR01000003.1"/>
</dbReference>
<evidence type="ECO:0000313" key="2">
    <source>
        <dbReference type="Proteomes" id="UP000242818"/>
    </source>
</evidence>
<proteinExistence type="predicted"/>
<reference evidence="1 2" key="1">
    <citation type="submission" date="2016-08" db="EMBL/GenBank/DDBJ databases">
        <authorList>
            <person name="Seilhamer J.J."/>
        </authorList>
    </citation>
    <scope>NUCLEOTIDE SEQUENCE [LARGE SCALE GENOMIC DNA]</scope>
    <source>
        <strain evidence="1 2">A37T2</strain>
    </source>
</reference>
<keyword evidence="2" id="KW-1185">Reference proteome</keyword>
<evidence type="ECO:0000313" key="1">
    <source>
        <dbReference type="EMBL" id="SCC11995.1"/>
    </source>
</evidence>
<accession>A0A1C4BYU0</accession>
<dbReference type="STRING" id="1335309.GA0116948_103316"/>
<dbReference type="InterPro" id="IPR019861">
    <property type="entry name" value="PorP/SprF_Bacteroidetes"/>
</dbReference>